<evidence type="ECO:0000313" key="4">
    <source>
        <dbReference type="Proteomes" id="UP000198597"/>
    </source>
</evidence>
<sequence length="142" mass="16023">MKKVIFMGKCGCGKTTLCQKLHAENLEYKKTQAIDNYENAIDTPGEYIENRSYYRALIVTSVDADVIALIQDCTEEENYFPPAFASIFPKEVIGIITKIDLSNSEEEIIKAEEALINAGAQRIFKISTMESIGIKELEEYLK</sequence>
<evidence type="ECO:0000313" key="5">
    <source>
        <dbReference type="Proteomes" id="UP000585258"/>
    </source>
</evidence>
<name>A0A1H0VAR0_9CLOT</name>
<dbReference type="InterPro" id="IPR027417">
    <property type="entry name" value="P-loop_NTPase"/>
</dbReference>
<evidence type="ECO:0000313" key="3">
    <source>
        <dbReference type="EMBL" id="SDP75451.1"/>
    </source>
</evidence>
<accession>A0A1H0VAR0</accession>
<dbReference type="GO" id="GO:0006576">
    <property type="term" value="P:biogenic amine metabolic process"/>
    <property type="evidence" value="ECO:0007669"/>
    <property type="project" value="InterPro"/>
</dbReference>
<reference evidence="2 5" key="2">
    <citation type="submission" date="2020-08" db="EMBL/GenBank/DDBJ databases">
        <title>Clostridia isolated from Swiss meat.</title>
        <authorList>
            <person name="Wambui J."/>
            <person name="Stevens M.J.A."/>
            <person name="Stephan R."/>
        </authorList>
    </citation>
    <scope>NUCLEOTIDE SEQUENCE [LARGE SCALE GENOMIC DNA]</scope>
    <source>
        <strain evidence="2 5">CM001</strain>
    </source>
</reference>
<dbReference type="OrthoDB" id="6179at2"/>
<dbReference type="STRING" id="94869.SAMN04488529_11532"/>
<dbReference type="RefSeq" id="WP_089972305.1">
    <property type="nucleotide sequence ID" value="NZ_CP071376.1"/>
</dbReference>
<dbReference type="PANTHER" id="PTHR40453:SF1">
    <property type="entry name" value="PROTEIN YOEF"/>
    <property type="match status" value="1"/>
</dbReference>
<dbReference type="CDD" id="cd00882">
    <property type="entry name" value="Ras_like_GTPase"/>
    <property type="match status" value="1"/>
</dbReference>
<comment type="similarity">
    <text evidence="1">Belongs to the EutP/PduV family.</text>
</comment>
<organism evidence="3 4">
    <name type="scientific">Clostridium gasigenes</name>
    <dbReference type="NCBI Taxonomy" id="94869"/>
    <lineage>
        <taxon>Bacteria</taxon>
        <taxon>Bacillati</taxon>
        <taxon>Bacillota</taxon>
        <taxon>Clostridia</taxon>
        <taxon>Eubacteriales</taxon>
        <taxon>Clostridiaceae</taxon>
        <taxon>Clostridium</taxon>
    </lineage>
</organism>
<dbReference type="Proteomes" id="UP000198597">
    <property type="component" value="Unassembled WGS sequence"/>
</dbReference>
<keyword evidence="4" id="KW-1185">Reference proteome</keyword>
<proteinExistence type="inferred from homology"/>
<evidence type="ECO:0000313" key="2">
    <source>
        <dbReference type="EMBL" id="MBB6715835.1"/>
    </source>
</evidence>
<gene>
    <name evidence="2" type="ORF">H7E68_14105</name>
    <name evidence="3" type="ORF">SAMN04488529_11532</name>
</gene>
<dbReference type="SUPFAM" id="SSF52540">
    <property type="entry name" value="P-loop containing nucleoside triphosphate hydrolases"/>
    <property type="match status" value="1"/>
</dbReference>
<dbReference type="Gene3D" id="3.40.50.300">
    <property type="entry name" value="P-loop containing nucleotide triphosphate hydrolases"/>
    <property type="match status" value="1"/>
</dbReference>
<dbReference type="Pfam" id="PF10662">
    <property type="entry name" value="PduV-EutP"/>
    <property type="match status" value="1"/>
</dbReference>
<protein>
    <submittedName>
        <fullName evidence="3">Ethanolamine utilization protein EutP</fullName>
    </submittedName>
    <submittedName>
        <fullName evidence="2">EutP/PduV family microcompartment system protein</fullName>
    </submittedName>
</protein>
<dbReference type="GO" id="GO:0005524">
    <property type="term" value="F:ATP binding"/>
    <property type="evidence" value="ECO:0007669"/>
    <property type="project" value="UniProtKB-UniRule"/>
</dbReference>
<dbReference type="NCBIfam" id="TIGR02528">
    <property type="entry name" value="EutP"/>
    <property type="match status" value="1"/>
</dbReference>
<dbReference type="EMBL" id="JACKWY010000009">
    <property type="protein sequence ID" value="MBB6715835.1"/>
    <property type="molecule type" value="Genomic_DNA"/>
</dbReference>
<dbReference type="PIRSF" id="PIRSF036409">
    <property type="entry name" value="EutP_PduV"/>
    <property type="match status" value="1"/>
</dbReference>
<keyword evidence="1" id="KW-0547">Nucleotide-binding</keyword>
<dbReference type="GeneID" id="65308208"/>
<dbReference type="InterPro" id="IPR012381">
    <property type="entry name" value="EutP_PduV"/>
</dbReference>
<dbReference type="AlphaFoldDB" id="A0A1H0VAR0"/>
<dbReference type="Proteomes" id="UP000585258">
    <property type="component" value="Unassembled WGS sequence"/>
</dbReference>
<dbReference type="EMBL" id="FNJM01000015">
    <property type="protein sequence ID" value="SDP75451.1"/>
    <property type="molecule type" value="Genomic_DNA"/>
</dbReference>
<evidence type="ECO:0000256" key="1">
    <source>
        <dbReference type="PIRNR" id="PIRNR036409"/>
    </source>
</evidence>
<dbReference type="PANTHER" id="PTHR40453">
    <property type="entry name" value="PROTEIN YOEF"/>
    <property type="match status" value="1"/>
</dbReference>
<reference evidence="3 4" key="1">
    <citation type="submission" date="2016-10" db="EMBL/GenBank/DDBJ databases">
        <authorList>
            <person name="de Groot N.N."/>
        </authorList>
    </citation>
    <scope>NUCLEOTIDE SEQUENCE [LARGE SCALE GENOMIC DNA]</scope>
    <source>
        <strain evidence="3 4">DSM 12272</strain>
    </source>
</reference>